<comment type="function">
    <text evidence="8">Plays a role in the organization of both preexisting and nascent microtubules in interphase cells. During mitosis, required for the organization and orientation of the mitotic spindle.</text>
</comment>
<dbReference type="PANTHER" id="PTHR14594:SF1">
    <property type="entry name" value="CENTROSOMAL PROTEIN OF 70 KDA"/>
    <property type="match status" value="1"/>
</dbReference>
<evidence type="ECO:0000256" key="5">
    <source>
        <dbReference type="ARBA" id="ARBA00022803"/>
    </source>
</evidence>
<feature type="coiled-coil region" evidence="9">
    <location>
        <begin position="156"/>
        <end position="183"/>
    </location>
</feature>
<evidence type="ECO:0000256" key="1">
    <source>
        <dbReference type="ARBA" id="ARBA00004300"/>
    </source>
</evidence>
<evidence type="ECO:0000256" key="2">
    <source>
        <dbReference type="ARBA" id="ARBA00011832"/>
    </source>
</evidence>
<dbReference type="EMBL" id="MU069558">
    <property type="protein sequence ID" value="KAF5839020.1"/>
    <property type="molecule type" value="Genomic_DNA"/>
</dbReference>
<feature type="region of interest" description="Disordered" evidence="10">
    <location>
        <begin position="1179"/>
        <end position="1198"/>
    </location>
</feature>
<feature type="compositionally biased region" description="Low complexity" evidence="10">
    <location>
        <begin position="1714"/>
        <end position="1738"/>
    </location>
</feature>
<evidence type="ECO:0000313" key="12">
    <source>
        <dbReference type="Proteomes" id="UP000815325"/>
    </source>
</evidence>
<feature type="coiled-coil region" evidence="9">
    <location>
        <begin position="651"/>
        <end position="720"/>
    </location>
</feature>
<feature type="region of interest" description="Disordered" evidence="10">
    <location>
        <begin position="1707"/>
        <end position="1748"/>
    </location>
</feature>
<proteinExistence type="predicted"/>
<keyword evidence="5" id="KW-0802">TPR repeat</keyword>
<keyword evidence="4" id="KW-0963">Cytoplasm</keyword>
<keyword evidence="7" id="KW-0206">Cytoskeleton</keyword>
<protein>
    <recommendedName>
        <fullName evidence="3">Centrosomal protein of 70 kDa</fullName>
    </recommendedName>
</protein>
<comment type="subunit">
    <text evidence="2">Directly interacts with tubulin-gamma; this interaction determines centrosomal localization.</text>
</comment>
<feature type="coiled-coil region" evidence="9">
    <location>
        <begin position="1026"/>
        <end position="1165"/>
    </location>
</feature>
<feature type="region of interest" description="Disordered" evidence="10">
    <location>
        <begin position="439"/>
        <end position="486"/>
    </location>
</feature>
<keyword evidence="12" id="KW-1185">Reference proteome</keyword>
<evidence type="ECO:0000256" key="3">
    <source>
        <dbReference type="ARBA" id="ARBA00018408"/>
    </source>
</evidence>
<comment type="subcellular location">
    <subcellularLocation>
        <location evidence="1">Cytoplasm</location>
        <location evidence="1">Cytoskeleton</location>
        <location evidence="1">Microtubule organizing center</location>
        <location evidence="1">Centrosome</location>
    </subcellularLocation>
</comment>
<gene>
    <name evidence="11" type="ORF">DUNSADRAFT_1797</name>
</gene>
<evidence type="ECO:0000256" key="7">
    <source>
        <dbReference type="ARBA" id="ARBA00023212"/>
    </source>
</evidence>
<feature type="coiled-coil region" evidence="9">
    <location>
        <begin position="1429"/>
        <end position="1493"/>
    </location>
</feature>
<feature type="compositionally biased region" description="Basic and acidic residues" evidence="10">
    <location>
        <begin position="449"/>
        <end position="468"/>
    </location>
</feature>
<evidence type="ECO:0000256" key="8">
    <source>
        <dbReference type="ARBA" id="ARBA00025273"/>
    </source>
</evidence>
<dbReference type="Gene3D" id="1.20.5.170">
    <property type="match status" value="1"/>
</dbReference>
<keyword evidence="6 9" id="KW-0175">Coiled coil</keyword>
<feature type="coiled-coil region" evidence="9">
    <location>
        <begin position="576"/>
        <end position="603"/>
    </location>
</feature>
<evidence type="ECO:0000256" key="9">
    <source>
        <dbReference type="SAM" id="Coils"/>
    </source>
</evidence>
<accession>A0ABQ7GWQ3</accession>
<feature type="coiled-coil region" evidence="9">
    <location>
        <begin position="910"/>
        <end position="944"/>
    </location>
</feature>
<dbReference type="PANTHER" id="PTHR14594">
    <property type="entry name" value="CENTROSOMAL PROTEIN OF 70 KDA"/>
    <property type="match status" value="1"/>
</dbReference>
<evidence type="ECO:0000256" key="6">
    <source>
        <dbReference type="ARBA" id="ARBA00023054"/>
    </source>
</evidence>
<organism evidence="11 12">
    <name type="scientific">Dunaliella salina</name>
    <name type="common">Green alga</name>
    <name type="synonym">Protococcus salinus</name>
    <dbReference type="NCBI Taxonomy" id="3046"/>
    <lineage>
        <taxon>Eukaryota</taxon>
        <taxon>Viridiplantae</taxon>
        <taxon>Chlorophyta</taxon>
        <taxon>core chlorophytes</taxon>
        <taxon>Chlorophyceae</taxon>
        <taxon>CS clade</taxon>
        <taxon>Chlamydomonadales</taxon>
        <taxon>Dunaliellaceae</taxon>
        <taxon>Dunaliella</taxon>
    </lineage>
</organism>
<dbReference type="InterPro" id="IPR037692">
    <property type="entry name" value="CEP70"/>
</dbReference>
<evidence type="ECO:0000256" key="10">
    <source>
        <dbReference type="SAM" id="MobiDB-lite"/>
    </source>
</evidence>
<feature type="coiled-coil region" evidence="9">
    <location>
        <begin position="1354"/>
        <end position="1388"/>
    </location>
</feature>
<evidence type="ECO:0000313" key="11">
    <source>
        <dbReference type="EMBL" id="KAF5839020.1"/>
    </source>
</evidence>
<name>A0ABQ7GWQ3_DUNSA</name>
<evidence type="ECO:0000256" key="4">
    <source>
        <dbReference type="ARBA" id="ARBA00022490"/>
    </source>
</evidence>
<comment type="caution">
    <text evidence="11">The sequence shown here is derived from an EMBL/GenBank/DDBJ whole genome shotgun (WGS) entry which is preliminary data.</text>
</comment>
<feature type="coiled-coil region" evidence="9">
    <location>
        <begin position="1198"/>
        <end position="1225"/>
    </location>
</feature>
<dbReference type="Proteomes" id="UP000815325">
    <property type="component" value="Unassembled WGS sequence"/>
</dbReference>
<feature type="compositionally biased region" description="Low complexity" evidence="10">
    <location>
        <begin position="1182"/>
        <end position="1195"/>
    </location>
</feature>
<sequence>MIGALKQEAAEAAARSVRAEEAVSHLESAAAVSRSRTLSLEGALRVKEREIERLTRLSEAAKVAEANMSARLARSEDTVRKLEGDLAAGRVRCAQLESSVRSKELGLEKLAKALDVQRREEHDMTLQASRTDEAARRLDGDLAALRSRILGADNLVKAKQHELERAGRQLEAANAEAHSQRLETELGAARAHALGLENGARTHAKEVERLSRLLDMTRRSEFEMSVKQAQAEEAAFSLADELSNIAKRVSQIDGTLKLKDREITRLRKQADDEHASLANMALQRSSAEEATRAALEDAVVAKQRAAVAEAATRARDREVSRLARQLAGSKGNDQEAATMRGQVEEMAAKLDADLVAANRRLVQLEGVLRSRDKDVERSQRSAEAAHAAEAVLALRLSEAEDAARKLEAEMAAMRAKLAQADSTTKARERQLERLERMLDSAKSEQLAAEGRRAEADESARRAAEEAAHARQRAVQAEGQLRGKEREVERLQRALDATQSSETEETVRRLDADLVATKQRATLLEGSLRGRDKDIDALQRQLDAAKDTEALTSAHKARVEEVCRKAEAEGAAARTRLHQVEGQLRNKCKEVERAQKALEIADAEALSHAARTDEFMQQLDAGMITKLRKALAASRETGHTSEAERLQGKEAAQQLDAQLAGLRQRILHLEGAIRAKDREVDKVQREMAAARAAEAEAEAATRAAEAEAAHLRQRLVQSESQGRAREREVSALQRRLEGARRDEHEAAAASLATEEAAHKVDADLVAMRAQLKAVEQSLHARDEELLRLSRRLDTTRGTESEMEAKASAVQEAFRVLDGELGSLKQRVVQMQAGMAAKDREISRLVKALEASKAAELAGEVRQQEAEAACTALRDHLTAAKQRGVQLESGLRARNREIDKAHKATEGSQAALNAAELRAAEAEECLRALEAEVALGRQRVAQAEAAWRVRDREVERLLRQLESRGGASAMEFKDASDLAHKLQHELSMARAKLAASETSCRAKDAECLRLNRLLDASRTSEAGLDSRRAAAEEAARKAEADAAAVRVRAAQAEGELRTLEAESNRLSAAIKLMESGAEDASADKARREEAMRNLQQALFVAEQRVSQLEAAVKAKERLVEASQKALENSRAEADKAGDALSQLQETVQRLEGELASHRSRVKHMESAAKVKDKEIEHLSRAMHAAQGEASGAEAAAGRDSSKLAEEVKRLEAALQQAKVRTTSLESSLATRDRELATLCSSEAGGRSLSEESVASAGQRAARAEEVARRSETEAVQCKAKAVHLEHALRSREASMDKLRAALADKVVKEERQAARDKQVYARLRSAFAAHRADLQGKNAAGSIAAASRELRPVEIVGVYEQQREGLETQLVAARTEVRLLSEQLRDAQNLISIKDRSGGWRNPHADSDVHGKVLALEKRAAMAARDLTAARTEGADALRGAERRLAEAERRAHMLAEENASVLAELQARPTVQDLRSAKREVDILERQLSKLKHGGGTSLGGSPQQQQLGHAGVVAEGGELDMGLATSSRASLSSRQRMRRDREVHRMGLRIVEDMSRAVLVDLLHLSQVLAAILDVLSSRTEPAVRAAGPPKTPADLVAAVQQLVAVEAQMLMGSSSMAVAEAALASAKPEDVMAGALRHFQNLFGCDSLAGIVPAMNKVYMNITEQQNFMHALGSLLGLDKQGSPSAPQAPVTTAACFSAVQALIHQQRHQQGSPRSPSSPSQSKLRRSSISSPSTPATLPPIPEGPEGLQAAQLEQIGGAEGMHALQHLMALFDAPSLPQACEAGERLVARLKRLDVVLPRYQSVASQLYEVLRVRTLDEIVPATMILVDVVLQQQQQQQQQSLMA</sequence>
<feature type="coiled-coil region" evidence="9">
    <location>
        <begin position="2"/>
        <end position="67"/>
    </location>
</feature>
<reference evidence="11" key="1">
    <citation type="submission" date="2017-08" db="EMBL/GenBank/DDBJ databases">
        <authorList>
            <person name="Polle J.E."/>
            <person name="Barry K."/>
            <person name="Cushman J."/>
            <person name="Schmutz J."/>
            <person name="Tran D."/>
            <person name="Hathwaick L.T."/>
            <person name="Yim W.C."/>
            <person name="Jenkins J."/>
            <person name="Mckie-Krisberg Z.M."/>
            <person name="Prochnik S."/>
            <person name="Lindquist E."/>
            <person name="Dockter R.B."/>
            <person name="Adam C."/>
            <person name="Molina H."/>
            <person name="Bunkerborg J."/>
            <person name="Jin E."/>
            <person name="Buchheim M."/>
            <person name="Magnuson J."/>
        </authorList>
    </citation>
    <scope>NUCLEOTIDE SEQUENCE</scope>
    <source>
        <strain evidence="11">CCAP 19/18</strain>
    </source>
</reference>